<keyword evidence="3" id="KW-1185">Reference proteome</keyword>
<evidence type="ECO:0000313" key="2">
    <source>
        <dbReference type="EMBL" id="RAR83545.1"/>
    </source>
</evidence>
<protein>
    <submittedName>
        <fullName evidence="2">Uncharacterized protein</fullName>
    </submittedName>
</protein>
<name>A0A328ZE94_9BURK</name>
<dbReference type="OrthoDB" id="9777694at2"/>
<evidence type="ECO:0000313" key="3">
    <source>
        <dbReference type="Proteomes" id="UP000248856"/>
    </source>
</evidence>
<comment type="caution">
    <text evidence="2">The sequence shown here is derived from an EMBL/GenBank/DDBJ whole genome shotgun (WGS) entry which is preliminary data.</text>
</comment>
<dbReference type="AlphaFoldDB" id="A0A328ZE94"/>
<dbReference type="RefSeq" id="WP_146749273.1">
    <property type="nucleotide sequence ID" value="NZ_CBCSGC010000001.1"/>
</dbReference>
<dbReference type="EMBL" id="QLTA01000014">
    <property type="protein sequence ID" value="RAR83545.1"/>
    <property type="molecule type" value="Genomic_DNA"/>
</dbReference>
<sequence>MSNGAITRTDLYRQVWETPLSRLAPELGLSDNGLRKLCKRHDIPIPARGYWARAAAGQAVKSTKLPRPDDNELVWEPPTPREAKRRETARAQASLSQSTVREARSAVEVLPTEIRPTLDGCDHLVRNTARFFTALAAKVEKRKTELEKARGRHSGRPQLLFLAPQRTLNGRFAPDEPGCLRIVATLKNIDWILRFHDALIRALKSQGCKVEVREWNRSHLVEIHGSGEQIGLSFAEEFETRVRKDPQRPWDDKEYVAKDTYKLKIERPLGSPKAWVGNQARLAELLSAIARDIAAMLAAQVEVRKVREAEEAERKVAAEKRAEASRVWFAAQKLIADRKAARHAQIDRARAAGKAYDEFLSLRRVVAEMEARVQAETDEAVREWLTLVRGSLSDPIENLMHAIRTEAAGGERPLWWPDADR</sequence>
<accession>A0A328ZE94</accession>
<feature type="compositionally biased region" description="Basic and acidic residues" evidence="1">
    <location>
        <begin position="79"/>
        <end position="89"/>
    </location>
</feature>
<organism evidence="2 3">
    <name type="scientific">Paracidovorax anthurii</name>
    <dbReference type="NCBI Taxonomy" id="78229"/>
    <lineage>
        <taxon>Bacteria</taxon>
        <taxon>Pseudomonadati</taxon>
        <taxon>Pseudomonadota</taxon>
        <taxon>Betaproteobacteria</taxon>
        <taxon>Burkholderiales</taxon>
        <taxon>Comamonadaceae</taxon>
        <taxon>Paracidovorax</taxon>
    </lineage>
</organism>
<proteinExistence type="predicted"/>
<feature type="region of interest" description="Disordered" evidence="1">
    <location>
        <begin position="61"/>
        <end position="97"/>
    </location>
</feature>
<dbReference type="Proteomes" id="UP000248856">
    <property type="component" value="Unassembled WGS sequence"/>
</dbReference>
<reference evidence="2 3" key="1">
    <citation type="submission" date="2018-06" db="EMBL/GenBank/DDBJ databases">
        <title>Genomic Encyclopedia of Archaeal and Bacterial Type Strains, Phase II (KMG-II): from individual species to whole genera.</title>
        <authorList>
            <person name="Goeker M."/>
        </authorList>
    </citation>
    <scope>NUCLEOTIDE SEQUENCE [LARGE SCALE GENOMIC DNA]</scope>
    <source>
        <strain evidence="2 3">CFPB 3232</strain>
    </source>
</reference>
<gene>
    <name evidence="2" type="ORF">AX018_101453</name>
</gene>
<evidence type="ECO:0000256" key="1">
    <source>
        <dbReference type="SAM" id="MobiDB-lite"/>
    </source>
</evidence>